<dbReference type="HOGENOM" id="CLU_139170_0_0_5"/>
<dbReference type="KEGG" id="rpm:RSPPHO_03219"/>
<evidence type="ECO:0000313" key="3">
    <source>
        <dbReference type="Proteomes" id="UP000033220"/>
    </source>
</evidence>
<dbReference type="PATRIC" id="fig|1150469.3.peg.3622"/>
<keyword evidence="3" id="KW-1185">Reference proteome</keyword>
<evidence type="ECO:0000313" key="2">
    <source>
        <dbReference type="EMBL" id="CCG09845.1"/>
    </source>
</evidence>
<dbReference type="Proteomes" id="UP000033220">
    <property type="component" value="Chromosome DSM 122"/>
</dbReference>
<feature type="compositionally biased region" description="Basic and acidic residues" evidence="1">
    <location>
        <begin position="23"/>
        <end position="33"/>
    </location>
</feature>
<sequence>MVGLMVGLAACASSPAPQGTPQDEARRAAETRCKRFASQEADRRSGALHGEDVESMNSSDPRAQMAAYDARRIYDQAFSTCLSQSGYARPRGPGADARDAVESARDRLRW</sequence>
<feature type="compositionally biased region" description="Basic and acidic residues" evidence="1">
    <location>
        <begin position="96"/>
        <end position="110"/>
    </location>
</feature>
<gene>
    <name evidence="2" type="ORF">RSPPHO_03219</name>
</gene>
<dbReference type="AlphaFoldDB" id="H6SRC3"/>
<protein>
    <submittedName>
        <fullName evidence="2">Uncharacterized protein</fullName>
    </submittedName>
</protein>
<reference evidence="2 3" key="1">
    <citation type="submission" date="2012-02" db="EMBL/GenBank/DDBJ databases">
        <title>Shotgun genome sequence of Phaeospirillum photometricum DSM 122.</title>
        <authorList>
            <person name="Duquesne K."/>
            <person name="Sturgis J."/>
        </authorList>
    </citation>
    <scope>NUCLEOTIDE SEQUENCE [LARGE SCALE GENOMIC DNA]</scope>
    <source>
        <strain evidence="3">DSM122</strain>
    </source>
</reference>
<name>H6SRC3_PARPM</name>
<feature type="region of interest" description="Disordered" evidence="1">
    <location>
        <begin position="1"/>
        <end position="64"/>
    </location>
</feature>
<organism evidence="2 3">
    <name type="scientific">Pararhodospirillum photometricum DSM 122</name>
    <dbReference type="NCBI Taxonomy" id="1150469"/>
    <lineage>
        <taxon>Bacteria</taxon>
        <taxon>Pseudomonadati</taxon>
        <taxon>Pseudomonadota</taxon>
        <taxon>Alphaproteobacteria</taxon>
        <taxon>Rhodospirillales</taxon>
        <taxon>Rhodospirillaceae</taxon>
        <taxon>Pararhodospirillum</taxon>
    </lineage>
</organism>
<proteinExistence type="predicted"/>
<feature type="region of interest" description="Disordered" evidence="1">
    <location>
        <begin position="85"/>
        <end position="110"/>
    </location>
</feature>
<accession>H6SRC3</accession>
<feature type="compositionally biased region" description="Basic and acidic residues" evidence="1">
    <location>
        <begin position="40"/>
        <end position="52"/>
    </location>
</feature>
<dbReference type="EMBL" id="HE663493">
    <property type="protein sequence ID" value="CCG09845.1"/>
    <property type="molecule type" value="Genomic_DNA"/>
</dbReference>
<evidence type="ECO:0000256" key="1">
    <source>
        <dbReference type="SAM" id="MobiDB-lite"/>
    </source>
</evidence>